<comment type="caution">
    <text evidence="4">The sequence shown here is derived from an EMBL/GenBank/DDBJ whole genome shotgun (WGS) entry which is preliminary data.</text>
</comment>
<accession>A0A699H4F6</accession>
<evidence type="ECO:0000259" key="3">
    <source>
        <dbReference type="Pfam" id="PF22936"/>
    </source>
</evidence>
<feature type="domain" description="GAG-pre-integrase" evidence="2">
    <location>
        <begin position="93"/>
        <end position="164"/>
    </location>
</feature>
<protein>
    <submittedName>
        <fullName evidence="4">Retrovirus-related Pol polyprotein from transposon TNT 1-94</fullName>
    </submittedName>
</protein>
<feature type="domain" description="Retrovirus-related Pol polyprotein from transposon TNT 1-94-like beta-barrel" evidence="3">
    <location>
        <begin position="1"/>
        <end position="63"/>
    </location>
</feature>
<sequence>MTENRSQLINCVRKFLGTVKFGNDHIAKIIGYGDYQMGNVTISRVYYVEGLGHNLFFVGQFYDSNLEVAFRNHTYFIRDLDGVDLLKGSRVSNLYTLSMDNFLLSSLICILSKASKTKSWLWHRRLSYLNFDYITSLAKNGLVRGLPKLKYQKDHLCSACTLHKIIAPKPVVSTGTPSSTTIDQDALSTSTSQTTQETTTLVIPLGVDEADYDIEVSHIDNNPYVDFPIPKPSSKESSTQISQSPKGIFLNQSKYALESLKTYDMETCEPADNPMVEKPKLDKDPQGKAVDLTRYHNDWQSYVSHIQ</sequence>
<dbReference type="InterPro" id="IPR054722">
    <property type="entry name" value="PolX-like_BBD"/>
</dbReference>
<dbReference type="AlphaFoldDB" id="A0A699H4F6"/>
<name>A0A699H4F6_TANCI</name>
<evidence type="ECO:0000256" key="1">
    <source>
        <dbReference type="SAM" id="MobiDB-lite"/>
    </source>
</evidence>
<gene>
    <name evidence="4" type="ORF">Tci_319836</name>
</gene>
<feature type="compositionally biased region" description="Basic and acidic residues" evidence="1">
    <location>
        <begin position="275"/>
        <end position="287"/>
    </location>
</feature>
<feature type="region of interest" description="Disordered" evidence="1">
    <location>
        <begin position="268"/>
        <end position="287"/>
    </location>
</feature>
<evidence type="ECO:0000259" key="2">
    <source>
        <dbReference type="Pfam" id="PF13976"/>
    </source>
</evidence>
<dbReference type="InterPro" id="IPR025724">
    <property type="entry name" value="GAG-pre-integrase_dom"/>
</dbReference>
<dbReference type="EMBL" id="BKCJ010110690">
    <property type="protein sequence ID" value="GEX47861.1"/>
    <property type="molecule type" value="Genomic_DNA"/>
</dbReference>
<organism evidence="4">
    <name type="scientific">Tanacetum cinerariifolium</name>
    <name type="common">Dalmatian daisy</name>
    <name type="synonym">Chrysanthemum cinerariifolium</name>
    <dbReference type="NCBI Taxonomy" id="118510"/>
    <lineage>
        <taxon>Eukaryota</taxon>
        <taxon>Viridiplantae</taxon>
        <taxon>Streptophyta</taxon>
        <taxon>Embryophyta</taxon>
        <taxon>Tracheophyta</taxon>
        <taxon>Spermatophyta</taxon>
        <taxon>Magnoliopsida</taxon>
        <taxon>eudicotyledons</taxon>
        <taxon>Gunneridae</taxon>
        <taxon>Pentapetalae</taxon>
        <taxon>asterids</taxon>
        <taxon>campanulids</taxon>
        <taxon>Asterales</taxon>
        <taxon>Asteraceae</taxon>
        <taxon>Asteroideae</taxon>
        <taxon>Anthemideae</taxon>
        <taxon>Anthemidinae</taxon>
        <taxon>Tanacetum</taxon>
    </lineage>
</organism>
<proteinExistence type="predicted"/>
<dbReference type="Pfam" id="PF13976">
    <property type="entry name" value="gag_pre-integrs"/>
    <property type="match status" value="1"/>
</dbReference>
<evidence type="ECO:0000313" key="4">
    <source>
        <dbReference type="EMBL" id="GEX47861.1"/>
    </source>
</evidence>
<dbReference type="Pfam" id="PF22936">
    <property type="entry name" value="Pol_BBD"/>
    <property type="match status" value="1"/>
</dbReference>
<reference evidence="4" key="1">
    <citation type="journal article" date="2019" name="Sci. Rep.">
        <title>Draft genome of Tanacetum cinerariifolium, the natural source of mosquito coil.</title>
        <authorList>
            <person name="Yamashiro T."/>
            <person name="Shiraishi A."/>
            <person name="Satake H."/>
            <person name="Nakayama K."/>
        </authorList>
    </citation>
    <scope>NUCLEOTIDE SEQUENCE</scope>
</reference>